<dbReference type="InterPro" id="IPR014917">
    <property type="entry name" value="DUF1800"/>
</dbReference>
<dbReference type="AlphaFoldDB" id="A0A1I4Z7R8"/>
<sequence length="554" mass="61122">MYRTFLLGLVVCAGLLGVRDAHALLHDPIFGASFEAPTDLPANDAEAARFLTQATYGPTVAEIARLRAIGYSEWLRQEFNKPATAARPYMEAVNEARLADGQSGVSHNNRLDRWFHTAATGGDQLRQRAAFALSQILVISDQNSTLGGEPIQVSEYWDILARNAFGNYRELLDQVTWNPSMGKYLSHFRNRKASADGLRQPDENYAREVMQLFTVGLIERNNDFTPILNGGQPIPTYNQSVVTEYAKVFTGFNYNNATTISNGTNTYLRMKCIESEHDTTLKTVIGGSTIPAGQDCPSDVDDGLDLLFAHPNIAPFVSRQLIQRFTSSSPSSAYIQRVAQKFLDNGFGERGDLSAVIRQVLMDPEARNAPTANGGKPREPMLRLTAMWRAWDAQMPAADTYGNIAMGMNNPSGTFGQRPLGADTVFNFFEPDYQQPGAIADAGLYSPEFQTLNESTLTSMSNSYYTYSWNSYVGMSSPPSNRPLLNLAPLVALASDPTAMVAEVNRRMMYGSMTTNMQNVLRNMLIFMDGASAIDKARTVVYVTALSPEYAVQR</sequence>
<evidence type="ECO:0000313" key="1">
    <source>
        <dbReference type="EMBL" id="SFN46341.1"/>
    </source>
</evidence>
<dbReference type="PANTHER" id="PTHR43737:SF1">
    <property type="entry name" value="DUF1501 DOMAIN-CONTAINING PROTEIN"/>
    <property type="match status" value="1"/>
</dbReference>
<dbReference type="OrthoDB" id="9772295at2"/>
<organism evidence="1 2">
    <name type="scientific">Dokdonella immobilis</name>
    <dbReference type="NCBI Taxonomy" id="578942"/>
    <lineage>
        <taxon>Bacteria</taxon>
        <taxon>Pseudomonadati</taxon>
        <taxon>Pseudomonadota</taxon>
        <taxon>Gammaproteobacteria</taxon>
        <taxon>Lysobacterales</taxon>
        <taxon>Rhodanobacteraceae</taxon>
        <taxon>Dokdonella</taxon>
    </lineage>
</organism>
<keyword evidence="2" id="KW-1185">Reference proteome</keyword>
<proteinExistence type="predicted"/>
<dbReference type="STRING" id="578942.SAMN05216289_12352"/>
<dbReference type="RefSeq" id="WP_092409164.1">
    <property type="nucleotide sequence ID" value="NZ_FOVF01000023.1"/>
</dbReference>
<gene>
    <name evidence="1" type="ORF">SAMN05216289_12352</name>
</gene>
<reference evidence="1 2" key="1">
    <citation type="submission" date="2016-10" db="EMBL/GenBank/DDBJ databases">
        <authorList>
            <person name="de Groot N.N."/>
        </authorList>
    </citation>
    <scope>NUCLEOTIDE SEQUENCE [LARGE SCALE GENOMIC DNA]</scope>
    <source>
        <strain evidence="1 2">CGMCC 1.7659</strain>
    </source>
</reference>
<dbReference type="Proteomes" id="UP000198575">
    <property type="component" value="Unassembled WGS sequence"/>
</dbReference>
<accession>A0A1I4Z7R8</accession>
<name>A0A1I4Z7R8_9GAMM</name>
<dbReference type="PANTHER" id="PTHR43737">
    <property type="entry name" value="BLL7424 PROTEIN"/>
    <property type="match status" value="1"/>
</dbReference>
<protein>
    <submittedName>
        <fullName evidence="1">Uncharacterized conserved protein, DUF1800 family</fullName>
    </submittedName>
</protein>
<dbReference type="EMBL" id="FOVF01000023">
    <property type="protein sequence ID" value="SFN46341.1"/>
    <property type="molecule type" value="Genomic_DNA"/>
</dbReference>
<dbReference type="Pfam" id="PF08811">
    <property type="entry name" value="DUF1800"/>
    <property type="match status" value="1"/>
</dbReference>
<evidence type="ECO:0000313" key="2">
    <source>
        <dbReference type="Proteomes" id="UP000198575"/>
    </source>
</evidence>